<feature type="compositionally biased region" description="Low complexity" evidence="1">
    <location>
        <begin position="187"/>
        <end position="198"/>
    </location>
</feature>
<feature type="compositionally biased region" description="Low complexity" evidence="1">
    <location>
        <begin position="324"/>
        <end position="333"/>
    </location>
</feature>
<evidence type="ECO:0000313" key="3">
    <source>
        <dbReference type="Proteomes" id="UP000002035"/>
    </source>
</evidence>
<sequence>MDEHGAYPDPVNAKAQFSTSTAAGHGFFPPLRASASDLTQSSVADASDSNSPPSTSSSIQFGTDPGANSKPNSQAKMADEHPSLLQLQTTSLPRSLQRTDSGHDTVAFSPFHSPPSARGTVQLTPGQKRTASGDRPYSLMTPTETGYHSRSMSTDSHSNRIAEISAQLRSRLSWAAAKVEKDWKSNPNGSKLGSPGKKSSPRGIRASTQPNGPSISNQAPKVTGPVGERDLAAEVLRIATGFSSPRPDISRRKSSNHSSRSYHRHNLSVGLTPSNGPHERPSPNNFQQIPRLAPPADIVPRNGTHARRKVAQNSTSPKKLRIPSLSQQSSNSSAVGTNGSCRIPATPPQPQPAFKAPSSATTAILGRHCTSAQKTIMEQDAVETLVFMGSPENSGYYNDSRSQTNPPSNSQDSLQYNSAPSLCENISAPTSSTPGFGTAFSFEPRGDPPQAKRVSFADHGGETPYASCSRPRLEQDAGDEIDRMLDEMGDSDNEPDYDWFAHMSGARDNFSLPQQRSQ</sequence>
<feature type="compositionally biased region" description="Basic residues" evidence="1">
    <location>
        <begin position="252"/>
        <end position="266"/>
    </location>
</feature>
<feature type="compositionally biased region" description="Polar residues" evidence="1">
    <location>
        <begin position="206"/>
        <end position="220"/>
    </location>
</feature>
<evidence type="ECO:0000256" key="1">
    <source>
        <dbReference type="SAM" id="MobiDB-lite"/>
    </source>
</evidence>
<protein>
    <submittedName>
        <fullName evidence="2">Uncharacterized protein</fullName>
    </submittedName>
</protein>
<dbReference type="RefSeq" id="XP_002847998.1">
    <property type="nucleotide sequence ID" value="XM_002847952.1"/>
</dbReference>
<gene>
    <name evidence="2" type="ORF">MCYG_03504</name>
</gene>
<feature type="compositionally biased region" description="Basic and acidic residues" evidence="1">
    <location>
        <begin position="471"/>
        <end position="486"/>
    </location>
</feature>
<dbReference type="VEuPathDB" id="FungiDB:MCYG_03504"/>
<dbReference type="STRING" id="554155.C5FLW3"/>
<accession>C5FLW3</accession>
<dbReference type="Proteomes" id="UP000002035">
    <property type="component" value="Unassembled WGS sequence"/>
</dbReference>
<keyword evidence="3" id="KW-1185">Reference proteome</keyword>
<dbReference type="AlphaFoldDB" id="C5FLW3"/>
<feature type="region of interest" description="Disordered" evidence="1">
    <location>
        <begin position="21"/>
        <end position="140"/>
    </location>
</feature>
<feature type="compositionally biased region" description="Polar residues" evidence="1">
    <location>
        <begin position="119"/>
        <end position="130"/>
    </location>
</feature>
<dbReference type="OMA" id="NGAHPFR"/>
<evidence type="ECO:0000313" key="2">
    <source>
        <dbReference type="EMBL" id="EEQ30685.1"/>
    </source>
</evidence>
<feature type="compositionally biased region" description="Polar residues" evidence="1">
    <location>
        <begin position="85"/>
        <end position="99"/>
    </location>
</feature>
<feature type="region of interest" description="Disordered" evidence="1">
    <location>
        <begin position="181"/>
        <end position="225"/>
    </location>
</feature>
<dbReference type="GeneID" id="9229320"/>
<feature type="compositionally biased region" description="Acidic residues" evidence="1">
    <location>
        <begin position="487"/>
        <end position="497"/>
    </location>
</feature>
<name>C5FLW3_ARTOC</name>
<feature type="compositionally biased region" description="Polar residues" evidence="1">
    <location>
        <begin position="393"/>
        <end position="420"/>
    </location>
</feature>
<dbReference type="EMBL" id="DS995703">
    <property type="protein sequence ID" value="EEQ30685.1"/>
    <property type="molecule type" value="Genomic_DNA"/>
</dbReference>
<feature type="region of interest" description="Disordered" evidence="1">
    <location>
        <begin position="393"/>
        <end position="501"/>
    </location>
</feature>
<proteinExistence type="predicted"/>
<dbReference type="HOGENOM" id="CLU_036617_0_0_1"/>
<dbReference type="eggNOG" id="ENOG502S25T">
    <property type="taxonomic scope" value="Eukaryota"/>
</dbReference>
<feature type="region of interest" description="Disordered" evidence="1">
    <location>
        <begin position="243"/>
        <end position="338"/>
    </location>
</feature>
<feature type="compositionally biased region" description="Low complexity" evidence="1">
    <location>
        <begin position="41"/>
        <end position="58"/>
    </location>
</feature>
<organism evidence="2 3">
    <name type="scientific">Arthroderma otae (strain ATCC MYA-4605 / CBS 113480)</name>
    <name type="common">Microsporum canis</name>
    <dbReference type="NCBI Taxonomy" id="554155"/>
    <lineage>
        <taxon>Eukaryota</taxon>
        <taxon>Fungi</taxon>
        <taxon>Dikarya</taxon>
        <taxon>Ascomycota</taxon>
        <taxon>Pezizomycotina</taxon>
        <taxon>Eurotiomycetes</taxon>
        <taxon>Eurotiomycetidae</taxon>
        <taxon>Onygenales</taxon>
        <taxon>Arthrodermataceae</taxon>
        <taxon>Microsporum</taxon>
    </lineage>
</organism>
<dbReference type="OrthoDB" id="2359117at2759"/>
<reference evidence="3" key="1">
    <citation type="journal article" date="2012" name="MBio">
        <title>Comparative genome analysis of Trichophyton rubrum and related dermatophytes reveals candidate genes involved in infection.</title>
        <authorList>
            <person name="Martinez D.A."/>
            <person name="Oliver B.G."/>
            <person name="Graeser Y."/>
            <person name="Goldberg J.M."/>
            <person name="Li W."/>
            <person name="Martinez-Rossi N.M."/>
            <person name="Monod M."/>
            <person name="Shelest E."/>
            <person name="Barton R.C."/>
            <person name="Birch E."/>
            <person name="Brakhage A.A."/>
            <person name="Chen Z."/>
            <person name="Gurr S.J."/>
            <person name="Heiman D."/>
            <person name="Heitman J."/>
            <person name="Kosti I."/>
            <person name="Rossi A."/>
            <person name="Saif S."/>
            <person name="Samalova M."/>
            <person name="Saunders C.W."/>
            <person name="Shea T."/>
            <person name="Summerbell R.C."/>
            <person name="Xu J."/>
            <person name="Young S."/>
            <person name="Zeng Q."/>
            <person name="Birren B.W."/>
            <person name="Cuomo C.A."/>
            <person name="White T.C."/>
        </authorList>
    </citation>
    <scope>NUCLEOTIDE SEQUENCE [LARGE SCALE GENOMIC DNA]</scope>
    <source>
        <strain evidence="3">ATCC MYA-4605 / CBS 113480</strain>
    </source>
</reference>